<gene>
    <name evidence="4" type="ORF">BDV96DRAFT_597496</name>
</gene>
<feature type="transmembrane region" description="Helical" evidence="2">
    <location>
        <begin position="90"/>
        <end position="107"/>
    </location>
</feature>
<feature type="region of interest" description="Disordered" evidence="1">
    <location>
        <begin position="252"/>
        <end position="286"/>
    </location>
</feature>
<keyword evidence="5" id="KW-1185">Reference proteome</keyword>
<organism evidence="4 5">
    <name type="scientific">Lophiotrema nucula</name>
    <dbReference type="NCBI Taxonomy" id="690887"/>
    <lineage>
        <taxon>Eukaryota</taxon>
        <taxon>Fungi</taxon>
        <taxon>Dikarya</taxon>
        <taxon>Ascomycota</taxon>
        <taxon>Pezizomycotina</taxon>
        <taxon>Dothideomycetes</taxon>
        <taxon>Pleosporomycetidae</taxon>
        <taxon>Pleosporales</taxon>
        <taxon>Lophiotremataceae</taxon>
        <taxon>Lophiotrema</taxon>
    </lineage>
</organism>
<proteinExistence type="predicted"/>
<name>A0A6A5ZDG5_9PLEO</name>
<evidence type="ECO:0000313" key="4">
    <source>
        <dbReference type="EMBL" id="KAF2117579.1"/>
    </source>
</evidence>
<dbReference type="InterPro" id="IPR056019">
    <property type="entry name" value="DUF7598"/>
</dbReference>
<sequence>MALLSAEHLAGPGYIILNVVRAMNIITLLAVVSSSVVMLVKTFIVSKFFFFDATSHVVTALVGLFLVISECSLFRGYFARNWPLLSPSHGFIPLGCAMMVLGLNMLGNMNKEATSQQSLSLPFWRLLVASGILAIIIGFFNVVVSYVFRDKSRHITARRVRSHGAITLSENGDLETGGKAFSINTHHTGSSASRTGTPAMRMGTPPVDMGSPLPEPSPQKEGRFSQFNFSSPARLFRNARNSVLPSYHSASPLRPFHSRASSTYSRSTSGEARRWPRKKRESSIPRMPLEISAPLNVNPQFAHLVKPNLAHHPSQRRAEENDSLKF</sequence>
<evidence type="ECO:0000259" key="3">
    <source>
        <dbReference type="Pfam" id="PF24535"/>
    </source>
</evidence>
<evidence type="ECO:0000256" key="2">
    <source>
        <dbReference type="SAM" id="Phobius"/>
    </source>
</evidence>
<dbReference type="AlphaFoldDB" id="A0A6A5ZDG5"/>
<keyword evidence="2" id="KW-0812">Transmembrane</keyword>
<feature type="transmembrane region" description="Helical" evidence="2">
    <location>
        <begin position="25"/>
        <end position="51"/>
    </location>
</feature>
<dbReference type="Proteomes" id="UP000799770">
    <property type="component" value="Unassembled WGS sequence"/>
</dbReference>
<feature type="domain" description="DUF7598" evidence="3">
    <location>
        <begin position="13"/>
        <end position="147"/>
    </location>
</feature>
<keyword evidence="2" id="KW-1133">Transmembrane helix</keyword>
<feature type="transmembrane region" description="Helical" evidence="2">
    <location>
        <begin position="127"/>
        <end position="148"/>
    </location>
</feature>
<feature type="compositionally biased region" description="Low complexity" evidence="1">
    <location>
        <begin position="258"/>
        <end position="269"/>
    </location>
</feature>
<evidence type="ECO:0000256" key="1">
    <source>
        <dbReference type="SAM" id="MobiDB-lite"/>
    </source>
</evidence>
<dbReference type="EMBL" id="ML977318">
    <property type="protein sequence ID" value="KAF2117579.1"/>
    <property type="molecule type" value="Genomic_DNA"/>
</dbReference>
<dbReference type="Pfam" id="PF24535">
    <property type="entry name" value="DUF7598"/>
    <property type="match status" value="1"/>
</dbReference>
<dbReference type="OrthoDB" id="5327148at2759"/>
<feature type="region of interest" description="Disordered" evidence="1">
    <location>
        <begin position="183"/>
        <end position="225"/>
    </location>
</feature>
<evidence type="ECO:0000313" key="5">
    <source>
        <dbReference type="Proteomes" id="UP000799770"/>
    </source>
</evidence>
<accession>A0A6A5ZDG5</accession>
<feature type="compositionally biased region" description="Polar residues" evidence="1">
    <location>
        <begin position="183"/>
        <end position="196"/>
    </location>
</feature>
<reference evidence="4" key="1">
    <citation type="journal article" date="2020" name="Stud. Mycol.">
        <title>101 Dothideomycetes genomes: a test case for predicting lifestyles and emergence of pathogens.</title>
        <authorList>
            <person name="Haridas S."/>
            <person name="Albert R."/>
            <person name="Binder M."/>
            <person name="Bloem J."/>
            <person name="Labutti K."/>
            <person name="Salamov A."/>
            <person name="Andreopoulos B."/>
            <person name="Baker S."/>
            <person name="Barry K."/>
            <person name="Bills G."/>
            <person name="Bluhm B."/>
            <person name="Cannon C."/>
            <person name="Castanera R."/>
            <person name="Culley D."/>
            <person name="Daum C."/>
            <person name="Ezra D."/>
            <person name="Gonzalez J."/>
            <person name="Henrissat B."/>
            <person name="Kuo A."/>
            <person name="Liang C."/>
            <person name="Lipzen A."/>
            <person name="Lutzoni F."/>
            <person name="Magnuson J."/>
            <person name="Mondo S."/>
            <person name="Nolan M."/>
            <person name="Ohm R."/>
            <person name="Pangilinan J."/>
            <person name="Park H.-J."/>
            <person name="Ramirez L."/>
            <person name="Alfaro M."/>
            <person name="Sun H."/>
            <person name="Tritt A."/>
            <person name="Yoshinaga Y."/>
            <person name="Zwiers L.-H."/>
            <person name="Turgeon B."/>
            <person name="Goodwin S."/>
            <person name="Spatafora J."/>
            <person name="Crous P."/>
            <person name="Grigoriev I."/>
        </authorList>
    </citation>
    <scope>NUCLEOTIDE SEQUENCE</scope>
    <source>
        <strain evidence="4">CBS 627.86</strain>
    </source>
</reference>
<feature type="transmembrane region" description="Helical" evidence="2">
    <location>
        <begin position="57"/>
        <end position="78"/>
    </location>
</feature>
<keyword evidence="2" id="KW-0472">Membrane</keyword>
<protein>
    <recommendedName>
        <fullName evidence="3">DUF7598 domain-containing protein</fullName>
    </recommendedName>
</protein>